<dbReference type="AlphaFoldDB" id="A0A1M4PRI0"/>
<dbReference type="Proteomes" id="UP000245423">
    <property type="component" value="Chromosome 1"/>
</dbReference>
<organism evidence="1 2">
    <name type="scientific">[Clostridium] ultunense Esp</name>
    <dbReference type="NCBI Taxonomy" id="1288971"/>
    <lineage>
        <taxon>Bacteria</taxon>
        <taxon>Bacillati</taxon>
        <taxon>Bacillota</taxon>
        <taxon>Tissierellia</taxon>
        <taxon>Tissierellales</taxon>
        <taxon>Tepidimicrobiaceae</taxon>
        <taxon>Schnuerera</taxon>
    </lineage>
</organism>
<keyword evidence="2" id="KW-1185">Reference proteome</keyword>
<name>A0A1M4PRI0_9FIRM</name>
<reference evidence="1 2" key="1">
    <citation type="submission" date="2016-11" db="EMBL/GenBank/DDBJ databases">
        <authorList>
            <person name="Manzoor S."/>
        </authorList>
    </citation>
    <scope>NUCLEOTIDE SEQUENCE [LARGE SCALE GENOMIC DNA]</scope>
    <source>
        <strain evidence="1">Clostridium ultunense strain Esp</strain>
    </source>
</reference>
<dbReference type="RefSeq" id="WP_208754643.1">
    <property type="nucleotide sequence ID" value="NZ_LT669839.1"/>
</dbReference>
<dbReference type="EMBL" id="LT669839">
    <property type="protein sequence ID" value="SHD78088.1"/>
    <property type="molecule type" value="Genomic_DNA"/>
</dbReference>
<evidence type="ECO:0000313" key="2">
    <source>
        <dbReference type="Proteomes" id="UP000245423"/>
    </source>
</evidence>
<proteinExistence type="predicted"/>
<accession>A0A1M4PRI0</accession>
<sequence length="48" mass="5686">MIGNKYLKDLFEYPDEDTSINQLLELLKSKDMDFINSLYNPIDIDKCK</sequence>
<protein>
    <submittedName>
        <fullName evidence="1">Uncharacterized protein</fullName>
    </submittedName>
</protein>
<evidence type="ECO:0000313" key="1">
    <source>
        <dbReference type="EMBL" id="SHD78088.1"/>
    </source>
</evidence>
<gene>
    <name evidence="1" type="ORF">CUESP1_2754</name>
</gene>